<dbReference type="OrthoDB" id="445007at2759"/>
<evidence type="ECO:0000256" key="2">
    <source>
        <dbReference type="ARBA" id="ARBA00022723"/>
    </source>
</evidence>
<keyword evidence="3" id="KW-0408">Iron</keyword>
<reference evidence="5" key="1">
    <citation type="journal article" date="2020" name="Ecol. Evol.">
        <title>Genome structure and content of the rice root-knot nematode (Meloidogyne graminicola).</title>
        <authorList>
            <person name="Phan N.T."/>
            <person name="Danchin E.G.J."/>
            <person name="Klopp C."/>
            <person name="Perfus-Barbeoch L."/>
            <person name="Kozlowski D.K."/>
            <person name="Koutsovoulos G.D."/>
            <person name="Lopez-Roques C."/>
            <person name="Bouchez O."/>
            <person name="Zahm M."/>
            <person name="Besnard G."/>
            <person name="Bellafiore S."/>
        </authorList>
    </citation>
    <scope>NUCLEOTIDE SEQUENCE</scope>
    <source>
        <strain evidence="5">VN-18</strain>
    </source>
</reference>
<proteinExistence type="inferred from homology"/>
<dbReference type="Gene3D" id="2.60.120.620">
    <property type="entry name" value="q2cbj1_9rhob like domain"/>
    <property type="match status" value="1"/>
</dbReference>
<dbReference type="PANTHER" id="PTHR20883">
    <property type="entry name" value="PHYTANOYL-COA DIOXYGENASE DOMAIN CONTAINING 1"/>
    <property type="match status" value="1"/>
</dbReference>
<dbReference type="Pfam" id="PF05721">
    <property type="entry name" value="PhyH"/>
    <property type="match status" value="1"/>
</dbReference>
<dbReference type="AlphaFoldDB" id="A0A8S9ZY87"/>
<comment type="similarity">
    <text evidence="4">Belongs to the PhyH family. PHYHD1 subfamily.</text>
</comment>
<sequence>MLTSLIPKIQFTSEKSEFSKISSFFDKNGFVRIDGVFNEKEVKEMIEEMKNIINNFDPEKYPKQIFETKNDKKHLSDNYFLDSVDKISFFYEKEAIDEKSGNLLVDKEKALNKVGHALHWINPVFKHYTFHQRIKKIIQLLSIHKNPLIVQSMYIFKQPKIGGDVIEHVDSSFLHTKRPESLIGIWIALNNSKKENGCLWFIPGSHKDFYEQTKDYKLVRNKENISKNEGPLLEIIGKKPQINAEYIPVECESGSLILIDGNVLHKSEKNISNLPRHVYAFHLVDLNENEKWENSNWLQETEKYKFPKLFNINI</sequence>
<organism evidence="5 6">
    <name type="scientific">Meloidogyne graminicola</name>
    <dbReference type="NCBI Taxonomy" id="189291"/>
    <lineage>
        <taxon>Eukaryota</taxon>
        <taxon>Metazoa</taxon>
        <taxon>Ecdysozoa</taxon>
        <taxon>Nematoda</taxon>
        <taxon>Chromadorea</taxon>
        <taxon>Rhabditida</taxon>
        <taxon>Tylenchina</taxon>
        <taxon>Tylenchomorpha</taxon>
        <taxon>Tylenchoidea</taxon>
        <taxon>Meloidogynidae</taxon>
        <taxon>Meloidogyninae</taxon>
        <taxon>Meloidogyne</taxon>
    </lineage>
</organism>
<evidence type="ECO:0000313" key="5">
    <source>
        <dbReference type="EMBL" id="KAF7638724.1"/>
    </source>
</evidence>
<dbReference type="InterPro" id="IPR008775">
    <property type="entry name" value="Phytyl_CoA_dOase-like"/>
</dbReference>
<evidence type="ECO:0000313" key="6">
    <source>
        <dbReference type="Proteomes" id="UP000605970"/>
    </source>
</evidence>
<comment type="cofactor">
    <cofactor evidence="1">
        <name>Fe cation</name>
        <dbReference type="ChEBI" id="CHEBI:24875"/>
    </cofactor>
</comment>
<comment type="caution">
    <text evidence="5">The sequence shown here is derived from an EMBL/GenBank/DDBJ whole genome shotgun (WGS) entry which is preliminary data.</text>
</comment>
<dbReference type="PANTHER" id="PTHR20883:SF15">
    <property type="entry name" value="PHYTANOYL-COA DIOXYGENASE DOMAIN-CONTAINING PROTEIN 1"/>
    <property type="match status" value="1"/>
</dbReference>
<protein>
    <recommendedName>
        <fullName evidence="7">Phytanoyl-CoA dioxygenase</fullName>
    </recommendedName>
</protein>
<gene>
    <name evidence="5" type="ORF">Mgra_00001806</name>
</gene>
<accession>A0A8S9ZY87</accession>
<dbReference type="EMBL" id="JABEBT010000010">
    <property type="protein sequence ID" value="KAF7638724.1"/>
    <property type="molecule type" value="Genomic_DNA"/>
</dbReference>
<dbReference type="SUPFAM" id="SSF51197">
    <property type="entry name" value="Clavaminate synthase-like"/>
    <property type="match status" value="1"/>
</dbReference>
<evidence type="ECO:0000256" key="4">
    <source>
        <dbReference type="ARBA" id="ARBA00038356"/>
    </source>
</evidence>
<evidence type="ECO:0008006" key="7">
    <source>
        <dbReference type="Google" id="ProtNLM"/>
    </source>
</evidence>
<name>A0A8S9ZY87_9BILA</name>
<evidence type="ECO:0000256" key="1">
    <source>
        <dbReference type="ARBA" id="ARBA00001962"/>
    </source>
</evidence>
<keyword evidence="6" id="KW-1185">Reference proteome</keyword>
<dbReference type="GO" id="GO:0046872">
    <property type="term" value="F:metal ion binding"/>
    <property type="evidence" value="ECO:0007669"/>
    <property type="project" value="UniProtKB-KW"/>
</dbReference>
<keyword evidence="2" id="KW-0479">Metal-binding</keyword>
<dbReference type="Proteomes" id="UP000605970">
    <property type="component" value="Unassembled WGS sequence"/>
</dbReference>
<evidence type="ECO:0000256" key="3">
    <source>
        <dbReference type="ARBA" id="ARBA00023004"/>
    </source>
</evidence>